<evidence type="ECO:0000313" key="2">
    <source>
        <dbReference type="EMBL" id="TCJ02997.1"/>
    </source>
</evidence>
<dbReference type="Pfam" id="PF03417">
    <property type="entry name" value="AAT"/>
    <property type="match status" value="1"/>
</dbReference>
<dbReference type="EMBL" id="SJTH01000023">
    <property type="protein sequence ID" value="TCJ02997.1"/>
    <property type="molecule type" value="Genomic_DNA"/>
</dbReference>
<feature type="domain" description="Peptidase C45 hydrolase" evidence="1">
    <location>
        <begin position="106"/>
        <end position="312"/>
    </location>
</feature>
<name>A0A4R1AZ56_9BACI</name>
<accession>A0A4R1AZ56</accession>
<dbReference type="OrthoDB" id="8617387at2"/>
<organism evidence="2 3">
    <name type="scientific">Cytobacillus praedii</name>
    <dbReference type="NCBI Taxonomy" id="1742358"/>
    <lineage>
        <taxon>Bacteria</taxon>
        <taxon>Bacillati</taxon>
        <taxon>Bacillota</taxon>
        <taxon>Bacilli</taxon>
        <taxon>Bacillales</taxon>
        <taxon>Bacillaceae</taxon>
        <taxon>Cytobacillus</taxon>
    </lineage>
</organism>
<dbReference type="InterPro" id="IPR047801">
    <property type="entry name" value="Peptidase_C45"/>
</dbReference>
<dbReference type="InterPro" id="IPR047794">
    <property type="entry name" value="C45_proenzyme-like"/>
</dbReference>
<keyword evidence="2" id="KW-0378">Hydrolase</keyword>
<dbReference type="RefSeq" id="WP_057759656.1">
    <property type="nucleotide sequence ID" value="NZ_LMBX01000001.1"/>
</dbReference>
<proteinExistence type="predicted"/>
<reference evidence="2 3" key="1">
    <citation type="submission" date="2019-03" db="EMBL/GenBank/DDBJ databases">
        <authorList>
            <person name="Jensen L."/>
            <person name="Storgaard J."/>
            <person name="Sulaj E."/>
            <person name="Schramm A."/>
            <person name="Marshall I.P.G."/>
        </authorList>
    </citation>
    <scope>NUCLEOTIDE SEQUENCE [LARGE SCALE GENOMIC DNA]</scope>
    <source>
        <strain evidence="2 3">2017H2G3</strain>
    </source>
</reference>
<dbReference type="GO" id="GO:0016787">
    <property type="term" value="F:hydrolase activity"/>
    <property type="evidence" value="ECO:0007669"/>
    <property type="project" value="UniProtKB-KW"/>
</dbReference>
<dbReference type="PANTHER" id="PTHR34180">
    <property type="entry name" value="PEPTIDASE C45"/>
    <property type="match status" value="1"/>
</dbReference>
<keyword evidence="3" id="KW-1185">Reference proteome</keyword>
<dbReference type="NCBIfam" id="NF040521">
    <property type="entry name" value="C45_proenzyme"/>
    <property type="match status" value="1"/>
</dbReference>
<dbReference type="CDD" id="cd01935">
    <property type="entry name" value="Ntn_CGH_like"/>
    <property type="match status" value="1"/>
</dbReference>
<dbReference type="PANTHER" id="PTHR34180:SF1">
    <property type="entry name" value="BETA-ALANYL-DOPAMINE_CARCININE HYDROLASE"/>
    <property type="match status" value="1"/>
</dbReference>
<dbReference type="Proteomes" id="UP000293846">
    <property type="component" value="Unassembled WGS sequence"/>
</dbReference>
<dbReference type="InterPro" id="IPR029055">
    <property type="entry name" value="Ntn_hydrolases_N"/>
</dbReference>
<dbReference type="Gene3D" id="3.60.60.10">
    <property type="entry name" value="Penicillin V Acylase, Chain A"/>
    <property type="match status" value="1"/>
</dbReference>
<evidence type="ECO:0000313" key="3">
    <source>
        <dbReference type="Proteomes" id="UP000293846"/>
    </source>
</evidence>
<dbReference type="InterPro" id="IPR005079">
    <property type="entry name" value="Peptidase_C45_hydrolase"/>
</dbReference>
<gene>
    <name evidence="2" type="ORF">E0Y62_16470</name>
</gene>
<dbReference type="STRING" id="1742358.GCA_001439605_01804"/>
<evidence type="ECO:0000259" key="1">
    <source>
        <dbReference type="Pfam" id="PF03417"/>
    </source>
</evidence>
<dbReference type="AlphaFoldDB" id="A0A4R1AZ56"/>
<protein>
    <submittedName>
        <fullName evidence="2">Linear amide C-N hydrolase</fullName>
    </submittedName>
</protein>
<dbReference type="SUPFAM" id="SSF56235">
    <property type="entry name" value="N-terminal nucleophile aminohydrolases (Ntn hydrolases)"/>
    <property type="match status" value="1"/>
</dbReference>
<sequence>MPNDEDLIVRIAELRGDYYQIGLEQGKELKSLSGFPLIDQLRELTSNANVQKSKEIIKNLSPKFLQELEGLAEGLNMELDRTIKLFSGYDVVFPEMGCTTLVKEGYYVRNYDFSPEMYDARLVFMQPLNGYASVGFSQQIIGRLDGMNEKGLVVGLHFVNNEHKGEGFIATTIVRLLLEQCANIEEAIAFITDIPHGYCYNYSITDKSGKSIIVEASPQKQIINAANPLICTNHFESEMLRNKNRINIQGSVKRKEYVSSLLTEELSPMAIYHHFNKESSPLFFKHYKEYFGTLHTVVYSPKELSIIMGVGENCKPMVFSLKEFMEGRLILPENMTGIINQVSY</sequence>
<comment type="caution">
    <text evidence="2">The sequence shown here is derived from an EMBL/GenBank/DDBJ whole genome shotgun (WGS) entry which is preliminary data.</text>
</comment>